<name>A0ABQ5Q5V7_9BACT</name>
<feature type="transmembrane region" description="Helical" evidence="1">
    <location>
        <begin position="12"/>
        <end position="34"/>
    </location>
</feature>
<dbReference type="RefSeq" id="WP_285724284.1">
    <property type="nucleotide sequence ID" value="NZ_BSDD01000002.1"/>
</dbReference>
<evidence type="ECO:0008006" key="4">
    <source>
        <dbReference type="Google" id="ProtNLM"/>
    </source>
</evidence>
<dbReference type="EMBL" id="BSDD01000002">
    <property type="protein sequence ID" value="GLH70008.1"/>
    <property type="molecule type" value="Genomic_DNA"/>
</dbReference>
<comment type="caution">
    <text evidence="2">The sequence shown here is derived from an EMBL/GenBank/DDBJ whole genome shotgun (WGS) entry which is preliminary data.</text>
</comment>
<keyword evidence="1" id="KW-0472">Membrane</keyword>
<evidence type="ECO:0000313" key="3">
    <source>
        <dbReference type="Proteomes" id="UP001165089"/>
    </source>
</evidence>
<keyword evidence="1" id="KW-1133">Transmembrane helix</keyword>
<organism evidence="2 3">
    <name type="scientific">Geothrix rubra</name>
    <dbReference type="NCBI Taxonomy" id="2927977"/>
    <lineage>
        <taxon>Bacteria</taxon>
        <taxon>Pseudomonadati</taxon>
        <taxon>Acidobacteriota</taxon>
        <taxon>Holophagae</taxon>
        <taxon>Holophagales</taxon>
        <taxon>Holophagaceae</taxon>
        <taxon>Geothrix</taxon>
    </lineage>
</organism>
<keyword evidence="1" id="KW-0812">Transmembrane</keyword>
<sequence>MKRQRGEGKVGCILTLLIFGALVAAGLKIVPVYYNNSELADGCKFIASSASRIPLELVEKQARDKARELGMVDVLAQKNSITVSKTGGGGAGEPGVCTIRLRYKQTIDLYGVYKFDVVTDKTIAEPILENIG</sequence>
<proteinExistence type="predicted"/>
<accession>A0ABQ5Q5V7</accession>
<protein>
    <recommendedName>
        <fullName evidence="4">DUF4845 domain-containing protein</fullName>
    </recommendedName>
</protein>
<dbReference type="Proteomes" id="UP001165089">
    <property type="component" value="Unassembled WGS sequence"/>
</dbReference>
<keyword evidence="3" id="KW-1185">Reference proteome</keyword>
<reference evidence="2 3" key="1">
    <citation type="journal article" date="2023" name="Antonie Van Leeuwenhoek">
        <title>Mesoterricola silvestris gen. nov., sp. nov., Mesoterricola sediminis sp. nov., Geothrix oryzae sp. nov., Geothrix edaphica sp. nov., Geothrix rubra sp. nov., and Geothrix limicola sp. nov., six novel members of Acidobacteriota isolated from soils.</title>
        <authorList>
            <person name="Itoh H."/>
            <person name="Sugisawa Y."/>
            <person name="Mise K."/>
            <person name="Xu Z."/>
            <person name="Kuniyasu M."/>
            <person name="Ushijima N."/>
            <person name="Kawano K."/>
            <person name="Kobayashi E."/>
            <person name="Shiratori Y."/>
            <person name="Masuda Y."/>
            <person name="Senoo K."/>
        </authorList>
    </citation>
    <scope>NUCLEOTIDE SEQUENCE [LARGE SCALE GENOMIC DNA]</scope>
    <source>
        <strain evidence="2 3">Red803</strain>
    </source>
</reference>
<gene>
    <name evidence="2" type="ORF">GETHPA_15410</name>
</gene>
<evidence type="ECO:0000313" key="2">
    <source>
        <dbReference type="EMBL" id="GLH70008.1"/>
    </source>
</evidence>
<evidence type="ECO:0000256" key="1">
    <source>
        <dbReference type="SAM" id="Phobius"/>
    </source>
</evidence>